<evidence type="ECO:0008006" key="4">
    <source>
        <dbReference type="Google" id="ProtNLM"/>
    </source>
</evidence>
<dbReference type="EMBL" id="FRAL01000005">
    <property type="protein sequence ID" value="SHK80517.1"/>
    <property type="molecule type" value="Genomic_DNA"/>
</dbReference>
<dbReference type="OrthoDB" id="9146762at2"/>
<evidence type="ECO:0000313" key="3">
    <source>
        <dbReference type="Proteomes" id="UP000184248"/>
    </source>
</evidence>
<accession>A0A1M6VG52</accession>
<proteinExistence type="predicted"/>
<feature type="region of interest" description="Disordered" evidence="1">
    <location>
        <begin position="475"/>
        <end position="507"/>
    </location>
</feature>
<organism evidence="2 3">
    <name type="scientific">Halomonas caseinilytica</name>
    <dbReference type="NCBI Taxonomy" id="438744"/>
    <lineage>
        <taxon>Bacteria</taxon>
        <taxon>Pseudomonadati</taxon>
        <taxon>Pseudomonadota</taxon>
        <taxon>Gammaproteobacteria</taxon>
        <taxon>Oceanospirillales</taxon>
        <taxon>Halomonadaceae</taxon>
        <taxon>Halomonas</taxon>
    </lineage>
</organism>
<dbReference type="AlphaFoldDB" id="A0A1M6VG52"/>
<keyword evidence="3" id="KW-1185">Reference proteome</keyword>
<protein>
    <recommendedName>
        <fullName evidence="4">Histidine kinase-, DNA gyrase B-, and HSP90-like ATPase</fullName>
    </recommendedName>
</protein>
<evidence type="ECO:0000256" key="1">
    <source>
        <dbReference type="SAM" id="MobiDB-lite"/>
    </source>
</evidence>
<dbReference type="Proteomes" id="UP000184248">
    <property type="component" value="Unassembled WGS sequence"/>
</dbReference>
<name>A0A1M6VG52_9GAMM</name>
<gene>
    <name evidence="2" type="ORF">SAMN05192556_105190</name>
</gene>
<reference evidence="3" key="1">
    <citation type="submission" date="2016-11" db="EMBL/GenBank/DDBJ databases">
        <authorList>
            <person name="Varghese N."/>
            <person name="Submissions S."/>
        </authorList>
    </citation>
    <scope>NUCLEOTIDE SEQUENCE [LARGE SCALE GENOMIC DNA]</scope>
    <source>
        <strain evidence="3">ALO Sharm</strain>
    </source>
</reference>
<evidence type="ECO:0000313" key="2">
    <source>
        <dbReference type="EMBL" id="SHK80517.1"/>
    </source>
</evidence>
<sequence length="611" mass="66733">MTHMELFSEPFASTGNIAGEGFGNLLGRPTLGMIQTVIRESIQNSIDAARVGVGPSVLMRVRTLKPAELAALRDRVTTQLPSECDSRDRLSKSLGKATLRVMEISDFSTTGLGGPLSADEPAHEESPDFVNFVRNVGAARDTDQGGGTYGYGKTVFYRMSRCSTILLDTMATDKGNKQRRFIGCHLGTAFDGEDTEGSKRRYTGRHWWGNRSSPDTIDPLLDEFAEVMAGQLGMPPRSGEDTGTTVMILDPLFDSDNDHDVFDELAETLLWNFWPRMIHSTPGARRLRVSIEIEGKEWPLPAPEDFPPLDHFAEALDVIHDSPAAAEEVWSRRPKAMLGHLAFSKGYRLERTGPATRNDPLTPKRSAHIALMRPVELVVRYLEGTPFPDERFEWAGVFVCSDEQEVEEAFARAEPPAHDDWLYENLPRGRQKTFVKVGLERLKRRAVDYASPRSSVDDDDEGPSLAKTATILGKMLGSGEGQSPGHPRRVGTPSRRKKSPPGVSSPVFECLEQDSESEVCAVFSATLSGIEPGQHVHADPYLVMDGGQAPAVGLGQDYAVTVIDMTIAESGRTVTGDFINPEKVDGTLKIRVAMPPSAAVGLRLTLSGGGS</sequence>
<feature type="compositionally biased region" description="Basic residues" evidence="1">
    <location>
        <begin position="486"/>
        <end position="499"/>
    </location>
</feature>
<dbReference type="RefSeq" id="WP_064698899.1">
    <property type="nucleotide sequence ID" value="NZ_BDEO01000004.1"/>
</dbReference>